<feature type="transmembrane region" description="Helical" evidence="1">
    <location>
        <begin position="89"/>
        <end position="106"/>
    </location>
</feature>
<feature type="transmembrane region" description="Helical" evidence="1">
    <location>
        <begin position="38"/>
        <end position="69"/>
    </location>
</feature>
<reference evidence="3 4" key="1">
    <citation type="submission" date="2016-11" db="EMBL/GenBank/DDBJ databases">
        <authorList>
            <person name="Jaros S."/>
            <person name="Januszkiewicz K."/>
            <person name="Wedrychowicz H."/>
        </authorList>
    </citation>
    <scope>NUCLEOTIDE SEQUENCE [LARGE SCALE GENOMIC DNA]</scope>
    <source>
        <strain evidence="3 4">DSM 14501</strain>
    </source>
</reference>
<keyword evidence="1" id="KW-1133">Transmembrane helix</keyword>
<accession>A0A1M6Q9F0</accession>
<keyword evidence="1" id="KW-0472">Membrane</keyword>
<keyword evidence="4" id="KW-1185">Reference proteome</keyword>
<dbReference type="EMBL" id="FRAJ01000010">
    <property type="protein sequence ID" value="SHK16760.1"/>
    <property type="molecule type" value="Genomic_DNA"/>
</dbReference>
<feature type="transmembrane region" description="Helical" evidence="1">
    <location>
        <begin position="6"/>
        <end position="26"/>
    </location>
</feature>
<evidence type="ECO:0000256" key="1">
    <source>
        <dbReference type="SAM" id="Phobius"/>
    </source>
</evidence>
<dbReference type="AlphaFoldDB" id="A0A1M6Q9F0"/>
<dbReference type="InterPro" id="IPR000160">
    <property type="entry name" value="GGDEF_dom"/>
</dbReference>
<dbReference type="InterPro" id="IPR043128">
    <property type="entry name" value="Rev_trsase/Diguanyl_cyclase"/>
</dbReference>
<sequence>MMKNKQVDIFFLLLIIEIFAVTTLLIMNIKEIDFIDYILYMLTFLVIVVSFYSNLIIGLITSAFLVFGYGSYILYEGLFHENINIASSYFWIIVFPLSAFISGRLSDSINDIQNKKIKLEKQISSLVTVDAITGFNNIKEFYKDLNEEMSRAKRHKFYLVVMLVEIQYLEELISIYGIDKINKILKSISILIEKVTRTEDKKYRIDEDLFAIIMPNTDISGADIVKQRLKKELESIKVDDDSKTNTYKLDIKISALQYNDRISNSFHFKELVQKELEYDI</sequence>
<dbReference type="PROSITE" id="PS50887">
    <property type="entry name" value="GGDEF"/>
    <property type="match status" value="1"/>
</dbReference>
<evidence type="ECO:0000259" key="2">
    <source>
        <dbReference type="PROSITE" id="PS50887"/>
    </source>
</evidence>
<dbReference type="Gene3D" id="3.30.70.270">
    <property type="match status" value="1"/>
</dbReference>
<name>A0A1M6Q9F0_9FIRM</name>
<proteinExistence type="predicted"/>
<gene>
    <name evidence="3" type="ORF">SAMN02745883_01446</name>
</gene>
<evidence type="ECO:0000313" key="4">
    <source>
        <dbReference type="Proteomes" id="UP000184082"/>
    </source>
</evidence>
<dbReference type="InterPro" id="IPR029787">
    <property type="entry name" value="Nucleotide_cyclase"/>
</dbReference>
<dbReference type="STRING" id="1121266.SAMN02745883_01446"/>
<feature type="domain" description="GGDEF" evidence="2">
    <location>
        <begin position="157"/>
        <end position="280"/>
    </location>
</feature>
<evidence type="ECO:0000313" key="3">
    <source>
        <dbReference type="EMBL" id="SHK16760.1"/>
    </source>
</evidence>
<keyword evidence="1" id="KW-0812">Transmembrane</keyword>
<organism evidence="3 4">
    <name type="scientific">Caminicella sporogenes DSM 14501</name>
    <dbReference type="NCBI Taxonomy" id="1121266"/>
    <lineage>
        <taxon>Bacteria</taxon>
        <taxon>Bacillati</taxon>
        <taxon>Bacillota</taxon>
        <taxon>Clostridia</taxon>
        <taxon>Peptostreptococcales</taxon>
        <taxon>Caminicellaceae</taxon>
        <taxon>Caminicella</taxon>
    </lineage>
</organism>
<dbReference type="SMART" id="SM00267">
    <property type="entry name" value="GGDEF"/>
    <property type="match status" value="1"/>
</dbReference>
<protein>
    <submittedName>
        <fullName evidence="3">Diguanylate cyclase (GGDEF) domain-containing protein</fullName>
    </submittedName>
</protein>
<dbReference type="NCBIfam" id="TIGR00254">
    <property type="entry name" value="GGDEF"/>
    <property type="match status" value="1"/>
</dbReference>
<dbReference type="Proteomes" id="UP000184082">
    <property type="component" value="Unassembled WGS sequence"/>
</dbReference>
<dbReference type="Pfam" id="PF00990">
    <property type="entry name" value="GGDEF"/>
    <property type="match status" value="1"/>
</dbReference>
<dbReference type="SUPFAM" id="SSF55073">
    <property type="entry name" value="Nucleotide cyclase"/>
    <property type="match status" value="1"/>
</dbReference>